<sequence>MFSHTLVLPEFCCARVVGKSGSQRYRTARIVRRKRRRMSSATGGSRMRKDLEELVCLQGGGRALIGDLCFL</sequence>
<evidence type="ECO:0000313" key="1">
    <source>
        <dbReference type="EMBL" id="KAK6338980.1"/>
    </source>
</evidence>
<reference evidence="1 2" key="1">
    <citation type="submission" date="2019-10" db="EMBL/GenBank/DDBJ databases">
        <authorList>
            <person name="Palmer J.M."/>
        </authorList>
    </citation>
    <scope>NUCLEOTIDE SEQUENCE [LARGE SCALE GENOMIC DNA]</scope>
    <source>
        <strain evidence="1 2">TWF696</strain>
    </source>
</reference>
<proteinExistence type="predicted"/>
<protein>
    <submittedName>
        <fullName evidence="1">Uncharacterized protein</fullName>
    </submittedName>
</protein>
<name>A0AAV9UGK5_9PEZI</name>
<organism evidence="1 2">
    <name type="scientific">Orbilia brochopaga</name>
    <dbReference type="NCBI Taxonomy" id="3140254"/>
    <lineage>
        <taxon>Eukaryota</taxon>
        <taxon>Fungi</taxon>
        <taxon>Dikarya</taxon>
        <taxon>Ascomycota</taxon>
        <taxon>Pezizomycotina</taxon>
        <taxon>Orbiliomycetes</taxon>
        <taxon>Orbiliales</taxon>
        <taxon>Orbiliaceae</taxon>
        <taxon>Orbilia</taxon>
    </lineage>
</organism>
<comment type="caution">
    <text evidence="1">The sequence shown here is derived from an EMBL/GenBank/DDBJ whole genome shotgun (WGS) entry which is preliminary data.</text>
</comment>
<accession>A0AAV9UGK5</accession>
<dbReference type="Proteomes" id="UP001375240">
    <property type="component" value="Unassembled WGS sequence"/>
</dbReference>
<dbReference type="AlphaFoldDB" id="A0AAV9UGK5"/>
<dbReference type="EMBL" id="JAVHNQ010000009">
    <property type="protein sequence ID" value="KAK6338980.1"/>
    <property type="molecule type" value="Genomic_DNA"/>
</dbReference>
<keyword evidence="2" id="KW-1185">Reference proteome</keyword>
<gene>
    <name evidence="1" type="ORF">TWF696_009777</name>
</gene>
<evidence type="ECO:0000313" key="2">
    <source>
        <dbReference type="Proteomes" id="UP001375240"/>
    </source>
</evidence>